<dbReference type="AlphaFoldDB" id="A0A239DRF6"/>
<organism evidence="2 3">
    <name type="scientific">Belliella buryatensis</name>
    <dbReference type="NCBI Taxonomy" id="1500549"/>
    <lineage>
        <taxon>Bacteria</taxon>
        <taxon>Pseudomonadati</taxon>
        <taxon>Bacteroidota</taxon>
        <taxon>Cytophagia</taxon>
        <taxon>Cytophagales</taxon>
        <taxon>Cyclobacteriaceae</taxon>
        <taxon>Belliella</taxon>
    </lineage>
</organism>
<feature type="chain" id="PRO_5012557134" description="DUF4843 domain-containing protein" evidence="1">
    <location>
        <begin position="20"/>
        <end position="157"/>
    </location>
</feature>
<dbReference type="RefSeq" id="WP_089240166.1">
    <property type="nucleotide sequence ID" value="NZ_FZOK01000007.1"/>
</dbReference>
<reference evidence="3" key="1">
    <citation type="submission" date="2017-06" db="EMBL/GenBank/DDBJ databases">
        <authorList>
            <person name="Varghese N."/>
            <person name="Submissions S."/>
        </authorList>
    </citation>
    <scope>NUCLEOTIDE SEQUENCE [LARGE SCALE GENOMIC DNA]</scope>
    <source>
        <strain evidence="3">5C</strain>
    </source>
</reference>
<keyword evidence="1" id="KW-0732">Signal</keyword>
<evidence type="ECO:0000256" key="1">
    <source>
        <dbReference type="SAM" id="SignalP"/>
    </source>
</evidence>
<proteinExistence type="predicted"/>
<name>A0A239DRF6_9BACT</name>
<accession>A0A239DRF6</accession>
<gene>
    <name evidence="2" type="ORF">SAMN06295967_107170</name>
</gene>
<protein>
    <recommendedName>
        <fullName evidence="4">DUF4843 domain-containing protein</fullName>
    </recommendedName>
</protein>
<evidence type="ECO:0008006" key="4">
    <source>
        <dbReference type="Google" id="ProtNLM"/>
    </source>
</evidence>
<keyword evidence="3" id="KW-1185">Reference proteome</keyword>
<dbReference type="PROSITE" id="PS51257">
    <property type="entry name" value="PROKAR_LIPOPROTEIN"/>
    <property type="match status" value="1"/>
</dbReference>
<evidence type="ECO:0000313" key="2">
    <source>
        <dbReference type="EMBL" id="SNS34313.1"/>
    </source>
</evidence>
<dbReference type="OrthoDB" id="674388at2"/>
<sequence>MKRIYVILVALMVSFVATSCFEDYSEQHFFRTLTVEFEDAVARNNAPGVNYPLLPQLRNNAGNRTFRINLFGGLHGQDLTIPVRVVAESTTAVEGVHYSLPEGLNVRIPANEAFGFLTINIPELTNTQAVRLVFELESTDIVAASNNKKRIGMNIVR</sequence>
<dbReference type="EMBL" id="FZOK01000007">
    <property type="protein sequence ID" value="SNS34313.1"/>
    <property type="molecule type" value="Genomic_DNA"/>
</dbReference>
<feature type="signal peptide" evidence="1">
    <location>
        <begin position="1"/>
        <end position="19"/>
    </location>
</feature>
<dbReference type="Proteomes" id="UP000198480">
    <property type="component" value="Unassembled WGS sequence"/>
</dbReference>
<evidence type="ECO:0000313" key="3">
    <source>
        <dbReference type="Proteomes" id="UP000198480"/>
    </source>
</evidence>